<name>A0A0E9Q523_ANGAN</name>
<evidence type="ECO:0000313" key="2">
    <source>
        <dbReference type="EMBL" id="JAH11213.1"/>
    </source>
</evidence>
<feature type="region of interest" description="Disordered" evidence="1">
    <location>
        <begin position="1"/>
        <end position="20"/>
    </location>
</feature>
<proteinExistence type="predicted"/>
<sequence>MMQSGKKKKKKKRRRRRNGAKCLLKWAQKVQI</sequence>
<organism evidence="2">
    <name type="scientific">Anguilla anguilla</name>
    <name type="common">European freshwater eel</name>
    <name type="synonym">Muraena anguilla</name>
    <dbReference type="NCBI Taxonomy" id="7936"/>
    <lineage>
        <taxon>Eukaryota</taxon>
        <taxon>Metazoa</taxon>
        <taxon>Chordata</taxon>
        <taxon>Craniata</taxon>
        <taxon>Vertebrata</taxon>
        <taxon>Euteleostomi</taxon>
        <taxon>Actinopterygii</taxon>
        <taxon>Neopterygii</taxon>
        <taxon>Teleostei</taxon>
        <taxon>Anguilliformes</taxon>
        <taxon>Anguillidae</taxon>
        <taxon>Anguilla</taxon>
    </lineage>
</organism>
<dbReference type="AlphaFoldDB" id="A0A0E9Q523"/>
<feature type="compositionally biased region" description="Basic residues" evidence="1">
    <location>
        <begin position="1"/>
        <end position="19"/>
    </location>
</feature>
<protein>
    <submittedName>
        <fullName evidence="2">Uncharacterized protein</fullName>
    </submittedName>
</protein>
<dbReference type="EMBL" id="GBXM01097364">
    <property type="protein sequence ID" value="JAH11213.1"/>
    <property type="molecule type" value="Transcribed_RNA"/>
</dbReference>
<reference evidence="2" key="1">
    <citation type="submission" date="2014-11" db="EMBL/GenBank/DDBJ databases">
        <authorList>
            <person name="Amaro Gonzalez C."/>
        </authorList>
    </citation>
    <scope>NUCLEOTIDE SEQUENCE</scope>
</reference>
<accession>A0A0E9Q523</accession>
<evidence type="ECO:0000256" key="1">
    <source>
        <dbReference type="SAM" id="MobiDB-lite"/>
    </source>
</evidence>
<reference evidence="2" key="2">
    <citation type="journal article" date="2015" name="Fish Shellfish Immunol.">
        <title>Early steps in the European eel (Anguilla anguilla)-Vibrio vulnificus interaction in the gills: Role of the RtxA13 toxin.</title>
        <authorList>
            <person name="Callol A."/>
            <person name="Pajuelo D."/>
            <person name="Ebbesson L."/>
            <person name="Teles M."/>
            <person name="MacKenzie S."/>
            <person name="Amaro C."/>
        </authorList>
    </citation>
    <scope>NUCLEOTIDE SEQUENCE</scope>
</reference>